<protein>
    <submittedName>
        <fullName evidence="2">Uncharacterized protein</fullName>
    </submittedName>
</protein>
<proteinExistence type="predicted"/>
<dbReference type="RefSeq" id="WP_121042042.1">
    <property type="nucleotide sequence ID" value="NZ_RCDC01000005.1"/>
</dbReference>
<evidence type="ECO:0000313" key="3">
    <source>
        <dbReference type="Proteomes" id="UP000274786"/>
    </source>
</evidence>
<dbReference type="EMBL" id="RCDC01000005">
    <property type="protein sequence ID" value="RLK53462.1"/>
    <property type="molecule type" value="Genomic_DNA"/>
</dbReference>
<accession>A0A498CCL6</accession>
<dbReference type="Proteomes" id="UP000274786">
    <property type="component" value="Unassembled WGS sequence"/>
</dbReference>
<evidence type="ECO:0000313" key="2">
    <source>
        <dbReference type="EMBL" id="RLK53462.1"/>
    </source>
</evidence>
<name>A0A498CCL6_9GAMM</name>
<feature type="region of interest" description="Disordered" evidence="1">
    <location>
        <begin position="103"/>
        <end position="122"/>
    </location>
</feature>
<reference evidence="2 3" key="1">
    <citation type="submission" date="2018-10" db="EMBL/GenBank/DDBJ databases">
        <title>Comparative analysis of microorganisms from saline springs in Andes Mountain Range, Colombia.</title>
        <authorList>
            <person name="Rubin E."/>
        </authorList>
    </citation>
    <scope>NUCLEOTIDE SEQUENCE [LARGE SCALE GENOMIC DNA]</scope>
    <source>
        <strain evidence="2 3">USBA GBX 843</strain>
    </source>
</reference>
<dbReference type="AlphaFoldDB" id="A0A498CCL6"/>
<evidence type="ECO:0000256" key="1">
    <source>
        <dbReference type="SAM" id="MobiDB-lite"/>
    </source>
</evidence>
<organism evidence="2 3">
    <name type="scientific">Stenotrophomonas rhizophila</name>
    <dbReference type="NCBI Taxonomy" id="216778"/>
    <lineage>
        <taxon>Bacteria</taxon>
        <taxon>Pseudomonadati</taxon>
        <taxon>Pseudomonadota</taxon>
        <taxon>Gammaproteobacteria</taxon>
        <taxon>Lysobacterales</taxon>
        <taxon>Lysobacteraceae</taxon>
        <taxon>Stenotrophomonas</taxon>
    </lineage>
</organism>
<dbReference type="OrthoDB" id="5996960at2"/>
<gene>
    <name evidence="2" type="ORF">BCL79_2769</name>
</gene>
<comment type="caution">
    <text evidence="2">The sequence shown here is derived from an EMBL/GenBank/DDBJ whole genome shotgun (WGS) entry which is preliminary data.</text>
</comment>
<sequence length="122" mass="13663">MSLIQSESGNNAVEMFATRIDVQWDFRTNTGPVLFHFERVDWDRETGMVNTRGYERTIRHDIAGLIGGQYAIIDPFTGEELVEPGWKLMAMIKAATERVWDAETAPVDEQTSGEGESLAVPS</sequence>